<organism evidence="1 2">
    <name type="scientific">Ancylobacter amanitiformis</name>
    <dbReference type="NCBI Taxonomy" id="217069"/>
    <lineage>
        <taxon>Bacteria</taxon>
        <taxon>Pseudomonadati</taxon>
        <taxon>Pseudomonadota</taxon>
        <taxon>Alphaproteobacteria</taxon>
        <taxon>Hyphomicrobiales</taxon>
        <taxon>Xanthobacteraceae</taxon>
        <taxon>Ancylobacter</taxon>
    </lineage>
</organism>
<gene>
    <name evidence="1" type="ORF">QOZ99_000324</name>
</gene>
<accession>A0ABU0LLA4</accession>
<dbReference type="NCBIfam" id="TIGR03359">
    <property type="entry name" value="VI_chp_6"/>
    <property type="match status" value="1"/>
</dbReference>
<dbReference type="PANTHER" id="PTHR35370:SF1">
    <property type="entry name" value="TYPE VI SECRETION SYSTEM COMPONENT TSSF1"/>
    <property type="match status" value="1"/>
</dbReference>
<dbReference type="Proteomes" id="UP001235094">
    <property type="component" value="Unassembled WGS sequence"/>
</dbReference>
<dbReference type="RefSeq" id="WP_306888132.1">
    <property type="nucleotide sequence ID" value="NZ_JAUSVR010000001.1"/>
</dbReference>
<name>A0ABU0LLA4_9HYPH</name>
<sequence>MALNRYYEDELAYLRDLGDMFARENPKLAGFLSRKASDPDVERLLEGFAFLTANLRQRLDDDLPELVHGLLRLVWPAYLRPIPPTTTLCFHQVGGGDGAPICVPRGTEVRSRPLDGTTCPFMTCYPLDVLPLDITRVDLENTATAAELSTTLSALRQAGFSALADRPLRLHFSADRDPLVGRTLYLWMQRHLRRIVVRAGDETLLTLPPGAVSPVGFSVDEAVLAQEQNAVEGFRLLQEYLLLPQKYLYVDISGLAPVAATTARTLELVFVFDRPLPPQVRVSREAVRVNCTPAVNLFPAAGTPIHVDVAKTEYRVSPLDGDPLSIHAVTQVAGFVQGSSQRIDYVPFESFRHDLPGHGGGAYYRARITPSVVGRRIDHYISFVNALDRRVLPAAETVSIELTCSSGRLAERLPVGSIDQPGMNTPNGLAFENIAQVTGEVAPPLEDGLLWRLVASLACNFNSIADVGTFKQLIATFDFRAVPDEQARRRLELLLDGLERFEHGTGDMVMRGVPVRIRHYTLVCQESKVGGEAEMFLFGCVVERMLSAFATVNSMHQFAIRGSETNVRYEWPPRRGTAQPL</sequence>
<dbReference type="PANTHER" id="PTHR35370">
    <property type="entry name" value="CYTOPLASMIC PROTEIN-RELATED-RELATED"/>
    <property type="match status" value="1"/>
</dbReference>
<dbReference type="EMBL" id="JAUSVR010000001">
    <property type="protein sequence ID" value="MDQ0509447.1"/>
    <property type="molecule type" value="Genomic_DNA"/>
</dbReference>
<dbReference type="PIRSF" id="PIRSF028304">
    <property type="entry name" value="UCP028304"/>
    <property type="match status" value="1"/>
</dbReference>
<keyword evidence="2" id="KW-1185">Reference proteome</keyword>
<dbReference type="Pfam" id="PF05947">
    <property type="entry name" value="T6SS_TssF"/>
    <property type="match status" value="1"/>
</dbReference>
<evidence type="ECO:0000313" key="2">
    <source>
        <dbReference type="Proteomes" id="UP001235094"/>
    </source>
</evidence>
<dbReference type="InterPro" id="IPR010272">
    <property type="entry name" value="T6SS_TssF"/>
</dbReference>
<evidence type="ECO:0000313" key="1">
    <source>
        <dbReference type="EMBL" id="MDQ0509447.1"/>
    </source>
</evidence>
<proteinExistence type="predicted"/>
<protein>
    <submittedName>
        <fullName evidence="1">Type VI secretion system protein ImpG</fullName>
    </submittedName>
</protein>
<reference evidence="1 2" key="1">
    <citation type="submission" date="2023-07" db="EMBL/GenBank/DDBJ databases">
        <title>Genomic Encyclopedia of Type Strains, Phase IV (KMG-IV): sequencing the most valuable type-strain genomes for metagenomic binning, comparative biology and taxonomic classification.</title>
        <authorList>
            <person name="Goeker M."/>
        </authorList>
    </citation>
    <scope>NUCLEOTIDE SEQUENCE [LARGE SCALE GENOMIC DNA]</scope>
    <source>
        <strain evidence="1 2">DSM 15561</strain>
    </source>
</reference>
<comment type="caution">
    <text evidence="1">The sequence shown here is derived from an EMBL/GenBank/DDBJ whole genome shotgun (WGS) entry which is preliminary data.</text>
</comment>